<dbReference type="EMBL" id="NAJQ01000725">
    <property type="protein sequence ID" value="TKA65537.1"/>
    <property type="molecule type" value="Genomic_DNA"/>
</dbReference>
<feature type="chain" id="PRO_5020663389" description="Ubiquitin-like domain-containing protein" evidence="1">
    <location>
        <begin position="25"/>
        <end position="389"/>
    </location>
</feature>
<keyword evidence="4" id="KW-1185">Reference proteome</keyword>
<feature type="domain" description="Ubiquitin-like" evidence="2">
    <location>
        <begin position="276"/>
        <end position="361"/>
    </location>
</feature>
<reference evidence="3 4" key="1">
    <citation type="submission" date="2017-03" db="EMBL/GenBank/DDBJ databases">
        <title>Genomes of endolithic fungi from Antarctica.</title>
        <authorList>
            <person name="Coleine C."/>
            <person name="Masonjones S."/>
            <person name="Stajich J.E."/>
        </authorList>
    </citation>
    <scope>NUCLEOTIDE SEQUENCE [LARGE SCALE GENOMIC DNA]</scope>
    <source>
        <strain evidence="3 4">CCFEE 5184</strain>
    </source>
</reference>
<dbReference type="PANTHER" id="PTHR38886">
    <property type="entry name" value="SESA DOMAIN-CONTAINING PROTEIN"/>
    <property type="match status" value="1"/>
</dbReference>
<dbReference type="Proteomes" id="UP000309340">
    <property type="component" value="Unassembled WGS sequence"/>
</dbReference>
<proteinExistence type="predicted"/>
<evidence type="ECO:0000313" key="4">
    <source>
        <dbReference type="Proteomes" id="UP000309340"/>
    </source>
</evidence>
<dbReference type="AlphaFoldDB" id="A0A4U0WRJ0"/>
<dbReference type="STRING" id="329884.A0A4U0WRJ0"/>
<evidence type="ECO:0000313" key="3">
    <source>
        <dbReference type="EMBL" id="TKA65537.1"/>
    </source>
</evidence>
<name>A0A4U0WRJ0_9PEZI</name>
<sequence length="389" mass="43989">MAAFGFSVGDFLAATALVLQATQALRASSTATAECQQAALFLDSVHHILRRVIDLMRKDEDLEPYRHAFAVADFCRKQVVESLERYRKYEERLVDDGSDSRPARQRVERMLVKNKMKLKWVFVSKEGLRQLSAALSPQLQVLQLSLQAVECQKTTAMAEQQDSMLAMTRALYARIEMSVARVEPDTVAGAERDNELRCTEAVVQQVRVPGERSAVPNRRAPFPLFPPHPGMKSGIDASVTTEQVISILVLYLWQSLYQFVRAMTSMPMRPTFLLDSNIQLQEALGRSLSLPYEHFRHWPVLLARLDVAFDVCPGQLKVLRSSFAIFTISKPGSERVVRRLDESNWETSVRQGDKLVMSMSIEGQGHRLDECPRCRTVSEDAGQLGWSTW</sequence>
<evidence type="ECO:0000256" key="1">
    <source>
        <dbReference type="SAM" id="SignalP"/>
    </source>
</evidence>
<organism evidence="3 4">
    <name type="scientific">Friedmanniomyces simplex</name>
    <dbReference type="NCBI Taxonomy" id="329884"/>
    <lineage>
        <taxon>Eukaryota</taxon>
        <taxon>Fungi</taxon>
        <taxon>Dikarya</taxon>
        <taxon>Ascomycota</taxon>
        <taxon>Pezizomycotina</taxon>
        <taxon>Dothideomycetes</taxon>
        <taxon>Dothideomycetidae</taxon>
        <taxon>Mycosphaerellales</taxon>
        <taxon>Teratosphaeriaceae</taxon>
        <taxon>Friedmanniomyces</taxon>
    </lineage>
</organism>
<dbReference type="Pfam" id="PF22893">
    <property type="entry name" value="ULD_2"/>
    <property type="match status" value="1"/>
</dbReference>
<accession>A0A4U0WRJ0</accession>
<dbReference type="PANTHER" id="PTHR38886:SF1">
    <property type="entry name" value="NACHT-NTPASE AND P-LOOP NTPASES N-TERMINAL DOMAIN-CONTAINING PROTEIN"/>
    <property type="match status" value="1"/>
</dbReference>
<keyword evidence="1" id="KW-0732">Signal</keyword>
<gene>
    <name evidence="3" type="ORF">B0A55_09865</name>
</gene>
<evidence type="ECO:0000259" key="2">
    <source>
        <dbReference type="Pfam" id="PF22893"/>
    </source>
</evidence>
<protein>
    <recommendedName>
        <fullName evidence="2">Ubiquitin-like domain-containing protein</fullName>
    </recommendedName>
</protein>
<dbReference type="InterPro" id="IPR054464">
    <property type="entry name" value="ULD_fung"/>
</dbReference>
<feature type="signal peptide" evidence="1">
    <location>
        <begin position="1"/>
        <end position="24"/>
    </location>
</feature>
<dbReference type="OrthoDB" id="3045089at2759"/>
<comment type="caution">
    <text evidence="3">The sequence shown here is derived from an EMBL/GenBank/DDBJ whole genome shotgun (WGS) entry which is preliminary data.</text>
</comment>